<evidence type="ECO:0000256" key="1">
    <source>
        <dbReference type="SAM" id="MobiDB-lite"/>
    </source>
</evidence>
<protein>
    <submittedName>
        <fullName evidence="2">Uncharacterized protein</fullName>
    </submittedName>
</protein>
<dbReference type="EMBL" id="HAEB01017851">
    <property type="protein sequence ID" value="SBQ64378.1"/>
    <property type="molecule type" value="Transcribed_RNA"/>
</dbReference>
<feature type="compositionally biased region" description="Basic residues" evidence="1">
    <location>
        <begin position="1"/>
        <end position="13"/>
    </location>
</feature>
<proteinExistence type="predicted"/>
<reference evidence="2" key="2">
    <citation type="submission" date="2016-06" db="EMBL/GenBank/DDBJ databases">
        <title>The genome of a short-lived fish provides insights into sex chromosome evolution and the genetic control of aging.</title>
        <authorList>
            <person name="Reichwald K."/>
            <person name="Felder M."/>
            <person name="Petzold A."/>
            <person name="Koch P."/>
            <person name="Groth M."/>
            <person name="Platzer M."/>
        </authorList>
    </citation>
    <scope>NUCLEOTIDE SEQUENCE</scope>
    <source>
        <tissue evidence="2">Brain</tissue>
    </source>
</reference>
<name>A0A1A8FZS1_9TELE</name>
<feature type="non-terminal residue" evidence="2">
    <location>
        <position position="1"/>
    </location>
</feature>
<evidence type="ECO:0000313" key="2">
    <source>
        <dbReference type="EMBL" id="SBQ64378.1"/>
    </source>
</evidence>
<gene>
    <name evidence="2" type="primary">Nfu_g_1_017109</name>
</gene>
<feature type="region of interest" description="Disordered" evidence="1">
    <location>
        <begin position="1"/>
        <end position="52"/>
    </location>
</feature>
<sequence length="52" mass="5832">EWHQRRGRQRHHGSVALQDAVPSEASQPSGERHQCRTNEQNTTGGESEIKPA</sequence>
<accession>A0A1A8FZS1</accession>
<organism evidence="2">
    <name type="scientific">Nothobranchius korthausae</name>
    <dbReference type="NCBI Taxonomy" id="1143690"/>
    <lineage>
        <taxon>Eukaryota</taxon>
        <taxon>Metazoa</taxon>
        <taxon>Chordata</taxon>
        <taxon>Craniata</taxon>
        <taxon>Vertebrata</taxon>
        <taxon>Euteleostomi</taxon>
        <taxon>Actinopterygii</taxon>
        <taxon>Neopterygii</taxon>
        <taxon>Teleostei</taxon>
        <taxon>Neoteleostei</taxon>
        <taxon>Acanthomorphata</taxon>
        <taxon>Ovalentaria</taxon>
        <taxon>Atherinomorphae</taxon>
        <taxon>Cyprinodontiformes</taxon>
        <taxon>Nothobranchiidae</taxon>
        <taxon>Nothobranchius</taxon>
    </lineage>
</organism>
<dbReference type="AlphaFoldDB" id="A0A1A8FZS1"/>
<reference evidence="2" key="1">
    <citation type="submission" date="2016-05" db="EMBL/GenBank/DDBJ databases">
        <authorList>
            <person name="Lavstsen T."/>
            <person name="Jespersen J.S."/>
        </authorList>
    </citation>
    <scope>NUCLEOTIDE SEQUENCE</scope>
    <source>
        <tissue evidence="2">Brain</tissue>
    </source>
</reference>